<dbReference type="Gene3D" id="2.60.120.260">
    <property type="entry name" value="Galactose-binding domain-like"/>
    <property type="match status" value="1"/>
</dbReference>
<dbReference type="OrthoDB" id="319764at2"/>
<evidence type="ECO:0000313" key="3">
    <source>
        <dbReference type="EMBL" id="SOY29035.1"/>
    </source>
</evidence>
<dbReference type="NCBIfam" id="TIGR00976">
    <property type="entry name" value="CocE_NonD"/>
    <property type="match status" value="1"/>
</dbReference>
<dbReference type="Pfam" id="PF02129">
    <property type="entry name" value="Peptidase_S15"/>
    <property type="match status" value="1"/>
</dbReference>
<sequence>MKIVKNFPCMARDQVRLATDLYMPDQDGAYPVILMRTPYDKEGIVREPLYEHYPEFIEAGYIVAVQDCRGTCASEGEMNLNGANEHTDGYDAVEFLAAQPFCDGNVGMFGLSYFGFTQIAAASGAPAHLKAICPFMCCSLSSFGTSAMQTVASFHLGWAYNQLLEHPEQYMPDEAFRNRMLPILKENRDKLGEFAKTLPMNENPAALLEGVPMLRDYLDLVEGVEKKEFWDSIHSPICYDNIHTAMLCGTGWMDGACNSTIDNFLAARRSEDAFTRDNAFLMIGPWTHGGVLPHKVEDVDFGAENSGEAQGVSDIMLHWFNHYLKQKDETFLPERVYYFMQGSNDWHTAADWPPPQSRQMNLYLTPGAGLKTEIPAAGEASLVYDPMNPAPSDIVDQKGRRAMADWSEISGREDVLEFHSDSLDKDLFLAGSICMELYAATDVPDTDFVCRLTDIAPDGYQRQIAAGYVRARHRNGLFTNDFLTPGETVLYQFGIGHTAYRVPAGHAVGIQLTGSMFPGINRNLNTVEPPSLGKDCAIAHDRIFFGEGHASCLVLPVLQ</sequence>
<evidence type="ECO:0000313" key="4">
    <source>
        <dbReference type="Proteomes" id="UP000236311"/>
    </source>
</evidence>
<dbReference type="InterPro" id="IPR000383">
    <property type="entry name" value="Xaa-Pro-like_dom"/>
</dbReference>
<feature type="domain" description="Xaa-Pro dipeptidyl-peptidase C-terminal" evidence="2">
    <location>
        <begin position="317"/>
        <end position="554"/>
    </location>
</feature>
<dbReference type="RefSeq" id="WP_103239167.1">
    <property type="nucleotide sequence ID" value="NZ_JANJZD010000007.1"/>
</dbReference>
<gene>
    <name evidence="3" type="primary">cocE_2</name>
    <name evidence="3" type="ORF">AMURIS_01750</name>
</gene>
<reference evidence="3 4" key="1">
    <citation type="submission" date="2018-01" db="EMBL/GenBank/DDBJ databases">
        <authorList>
            <person name="Gaut B.S."/>
            <person name="Morton B.R."/>
            <person name="Clegg M.T."/>
            <person name="Duvall M.R."/>
        </authorList>
    </citation>
    <scope>NUCLEOTIDE SEQUENCE [LARGE SCALE GENOMIC DNA]</scope>
    <source>
        <strain evidence="3">GP69</strain>
    </source>
</reference>
<evidence type="ECO:0000259" key="2">
    <source>
        <dbReference type="SMART" id="SM00939"/>
    </source>
</evidence>
<dbReference type="InterPro" id="IPR008979">
    <property type="entry name" value="Galactose-bd-like_sf"/>
</dbReference>
<name>A0A2K4ZEZ1_9FIRM</name>
<dbReference type="Gene3D" id="3.40.50.1820">
    <property type="entry name" value="alpha/beta hydrolase"/>
    <property type="match status" value="1"/>
</dbReference>
<evidence type="ECO:0000256" key="1">
    <source>
        <dbReference type="ARBA" id="ARBA00022801"/>
    </source>
</evidence>
<dbReference type="Proteomes" id="UP000236311">
    <property type="component" value="Unassembled WGS sequence"/>
</dbReference>
<dbReference type="Pfam" id="PF08530">
    <property type="entry name" value="PepX_C"/>
    <property type="match status" value="1"/>
</dbReference>
<accession>A0A2K4ZEZ1</accession>
<dbReference type="GO" id="GO:0008239">
    <property type="term" value="F:dipeptidyl-peptidase activity"/>
    <property type="evidence" value="ECO:0007669"/>
    <property type="project" value="InterPro"/>
</dbReference>
<keyword evidence="1 3" id="KW-0378">Hydrolase</keyword>
<dbReference type="InterPro" id="IPR005674">
    <property type="entry name" value="CocE/Ser_esterase"/>
</dbReference>
<dbReference type="InterPro" id="IPR029058">
    <property type="entry name" value="AB_hydrolase_fold"/>
</dbReference>
<proteinExistence type="predicted"/>
<dbReference type="EC" id="3.1.1.84" evidence="3"/>
<keyword evidence="4" id="KW-1185">Reference proteome</keyword>
<dbReference type="EMBL" id="OFSM01000008">
    <property type="protein sequence ID" value="SOY29035.1"/>
    <property type="molecule type" value="Genomic_DNA"/>
</dbReference>
<dbReference type="Gene3D" id="1.10.3020.10">
    <property type="entry name" value="alpha-amino acid ester hydrolase ( Helical cap domain)"/>
    <property type="match status" value="1"/>
</dbReference>
<dbReference type="AlphaFoldDB" id="A0A2K4ZEZ1"/>
<dbReference type="SUPFAM" id="SSF49785">
    <property type="entry name" value="Galactose-binding domain-like"/>
    <property type="match status" value="1"/>
</dbReference>
<organism evidence="3 4">
    <name type="scientific">Acetatifactor muris</name>
    <dbReference type="NCBI Taxonomy" id="879566"/>
    <lineage>
        <taxon>Bacteria</taxon>
        <taxon>Bacillati</taxon>
        <taxon>Bacillota</taxon>
        <taxon>Clostridia</taxon>
        <taxon>Lachnospirales</taxon>
        <taxon>Lachnospiraceae</taxon>
        <taxon>Acetatifactor</taxon>
    </lineage>
</organism>
<dbReference type="SUPFAM" id="SSF53474">
    <property type="entry name" value="alpha/beta-Hydrolases"/>
    <property type="match status" value="1"/>
</dbReference>
<dbReference type="SMART" id="SM00939">
    <property type="entry name" value="PepX_C"/>
    <property type="match status" value="1"/>
</dbReference>
<protein>
    <submittedName>
        <fullName evidence="3">Cocaine esterase</fullName>
        <ecNumber evidence="3">3.1.1.84</ecNumber>
    </submittedName>
</protein>
<dbReference type="InterPro" id="IPR013736">
    <property type="entry name" value="Xaa-Pro_dipept_C"/>
</dbReference>